<proteinExistence type="predicted"/>
<evidence type="ECO:0000313" key="1">
    <source>
        <dbReference type="EMBL" id="SVB79924.1"/>
    </source>
</evidence>
<accession>A0A382GYA0</accession>
<sequence>MIQEFAELVARKFASIHLHYMHLAGLPVTDVG</sequence>
<reference evidence="1" key="1">
    <citation type="submission" date="2018-05" db="EMBL/GenBank/DDBJ databases">
        <authorList>
            <person name="Lanie J.A."/>
            <person name="Ng W.-L."/>
            <person name="Kazmierczak K.M."/>
            <person name="Andrzejewski T.M."/>
            <person name="Davidsen T.M."/>
            <person name="Wayne K.J."/>
            <person name="Tettelin H."/>
            <person name="Glass J.I."/>
            <person name="Rusch D."/>
            <person name="Podicherti R."/>
            <person name="Tsui H.-C.T."/>
            <person name="Winkler M.E."/>
        </authorList>
    </citation>
    <scope>NUCLEOTIDE SEQUENCE</scope>
</reference>
<gene>
    <name evidence="1" type="ORF">METZ01_LOCUS232778</name>
</gene>
<name>A0A382GYA0_9ZZZZ</name>
<dbReference type="AlphaFoldDB" id="A0A382GYA0"/>
<feature type="non-terminal residue" evidence="1">
    <location>
        <position position="32"/>
    </location>
</feature>
<organism evidence="1">
    <name type="scientific">marine metagenome</name>
    <dbReference type="NCBI Taxonomy" id="408172"/>
    <lineage>
        <taxon>unclassified sequences</taxon>
        <taxon>metagenomes</taxon>
        <taxon>ecological metagenomes</taxon>
    </lineage>
</organism>
<dbReference type="EMBL" id="UINC01058068">
    <property type="protein sequence ID" value="SVB79924.1"/>
    <property type="molecule type" value="Genomic_DNA"/>
</dbReference>
<protein>
    <submittedName>
        <fullName evidence="1">Uncharacterized protein</fullName>
    </submittedName>
</protein>